<sequence>MPTEEVGMVAETEGAMRAVTRQKEGGQGVRDNAEPETSGPSLDVTVPEHEERVPTGVLSPRPEPKVTSASGVGSDTSTLAATVRGTGTSVDPPVTKAQAAQAAETEAVVGATTAGEAVETDMVLLPKHTEVQSRRTRRTERRMEVENASRPQTRAAKRLADEEERRRREGMAAPSSHQDGPADAAVATNDEGSATHIQPMHTLATPVETGAMQHTTDAGGPPAPVRGPPKSSEEPGRPRVERDGTITTPTPTGGRAVGTTTMTRLEADATTKRGRQRVPPVAERRDDAVSDVGSRVRRQMQTSEVVSSKDKPRQRSAKTGKGAEPAGKAPPRTSGSKGRETIRGGDDQGRGTRRNDEGGEAASPTEEIERLGERPPSEPTLQLTDGEVIEAQQRSRLVQRLVEAGKHQGKKVVTAFGLVLIETVKGRRVVLPPALWATVF</sequence>
<accession>A0A6A3S363</accession>
<dbReference type="Proteomes" id="UP000488956">
    <property type="component" value="Unassembled WGS sequence"/>
</dbReference>
<evidence type="ECO:0000313" key="9">
    <source>
        <dbReference type="Proteomes" id="UP000429523"/>
    </source>
</evidence>
<dbReference type="OrthoDB" id="145567at2759"/>
<feature type="region of interest" description="Disordered" evidence="1">
    <location>
        <begin position="120"/>
        <end position="381"/>
    </location>
</feature>
<evidence type="ECO:0000313" key="13">
    <source>
        <dbReference type="Proteomes" id="UP000440732"/>
    </source>
</evidence>
<keyword evidence="10" id="KW-1185">Reference proteome</keyword>
<evidence type="ECO:0000313" key="10">
    <source>
        <dbReference type="Proteomes" id="UP000433483"/>
    </source>
</evidence>
<feature type="region of interest" description="Disordered" evidence="1">
    <location>
        <begin position="1"/>
        <end position="98"/>
    </location>
</feature>
<gene>
    <name evidence="8" type="ORF">PF001_g21039</name>
    <name evidence="7" type="ORF">PF002_g11808</name>
    <name evidence="6" type="ORF">PF005_g14962</name>
    <name evidence="5" type="ORF">PF006_g20978</name>
    <name evidence="2" type="ORF">PF009_g22790</name>
    <name evidence="4" type="ORF">PF010_g21268</name>
    <name evidence="3" type="ORF">PF011_g14067</name>
</gene>
<dbReference type="EMBL" id="QXGD01000551">
    <property type="protein sequence ID" value="KAE9234418.1"/>
    <property type="molecule type" value="Genomic_DNA"/>
</dbReference>
<evidence type="ECO:0000313" key="11">
    <source>
        <dbReference type="Proteomes" id="UP000437068"/>
    </source>
</evidence>
<evidence type="ECO:0000313" key="12">
    <source>
        <dbReference type="Proteomes" id="UP000440367"/>
    </source>
</evidence>
<evidence type="ECO:0000313" key="15">
    <source>
        <dbReference type="Proteomes" id="UP000488956"/>
    </source>
</evidence>
<feature type="compositionally biased region" description="Basic and acidic residues" evidence="1">
    <location>
        <begin position="367"/>
        <end position="376"/>
    </location>
</feature>
<evidence type="ECO:0000313" key="5">
    <source>
        <dbReference type="EMBL" id="KAE9107988.1"/>
    </source>
</evidence>
<dbReference type="Proteomes" id="UP000460718">
    <property type="component" value="Unassembled WGS sequence"/>
</dbReference>
<feature type="compositionally biased region" description="Basic and acidic residues" evidence="1">
    <location>
        <begin position="231"/>
        <end position="244"/>
    </location>
</feature>
<evidence type="ECO:0000313" key="14">
    <source>
        <dbReference type="Proteomes" id="UP000460718"/>
    </source>
</evidence>
<dbReference type="EMBL" id="QXGA01001889">
    <property type="protein sequence ID" value="KAE9107988.1"/>
    <property type="molecule type" value="Genomic_DNA"/>
</dbReference>
<evidence type="ECO:0000256" key="1">
    <source>
        <dbReference type="SAM" id="MobiDB-lite"/>
    </source>
</evidence>
<feature type="compositionally biased region" description="Basic and acidic residues" evidence="1">
    <location>
        <begin position="337"/>
        <end position="357"/>
    </location>
</feature>
<proteinExistence type="predicted"/>
<dbReference type="Proteomes" id="UP000433483">
    <property type="component" value="Unassembled WGS sequence"/>
</dbReference>
<evidence type="ECO:0000313" key="8">
    <source>
        <dbReference type="EMBL" id="KAE9287319.1"/>
    </source>
</evidence>
<organism evidence="5 13">
    <name type="scientific">Phytophthora fragariae</name>
    <dbReference type="NCBI Taxonomy" id="53985"/>
    <lineage>
        <taxon>Eukaryota</taxon>
        <taxon>Sar</taxon>
        <taxon>Stramenopiles</taxon>
        <taxon>Oomycota</taxon>
        <taxon>Peronosporomycetes</taxon>
        <taxon>Peronosporales</taxon>
        <taxon>Peronosporaceae</taxon>
        <taxon>Phytophthora</taxon>
    </lineage>
</organism>
<evidence type="ECO:0000313" key="3">
    <source>
        <dbReference type="EMBL" id="KAE9000712.1"/>
    </source>
</evidence>
<name>A0A6A3S363_9STRA</name>
<evidence type="ECO:0000313" key="6">
    <source>
        <dbReference type="EMBL" id="KAE9201415.1"/>
    </source>
</evidence>
<dbReference type="Proteomes" id="UP000429523">
    <property type="component" value="Unassembled WGS sequence"/>
</dbReference>
<evidence type="ECO:0000313" key="4">
    <source>
        <dbReference type="EMBL" id="KAE9083292.1"/>
    </source>
</evidence>
<comment type="caution">
    <text evidence="5">The sequence shown here is derived from an EMBL/GenBank/DDBJ whole genome shotgun (WGS) entry which is preliminary data.</text>
</comment>
<evidence type="ECO:0000313" key="2">
    <source>
        <dbReference type="EMBL" id="KAE8927033.1"/>
    </source>
</evidence>
<feature type="compositionally biased region" description="Polar residues" evidence="1">
    <location>
        <begin position="67"/>
        <end position="89"/>
    </location>
</feature>
<dbReference type="EMBL" id="QXFW01000895">
    <property type="protein sequence ID" value="KAE9000712.1"/>
    <property type="molecule type" value="Genomic_DNA"/>
</dbReference>
<dbReference type="AlphaFoldDB" id="A0A6A3S363"/>
<reference evidence="9 10" key="1">
    <citation type="submission" date="2018-08" db="EMBL/GenBank/DDBJ databases">
        <title>Genomic investigation of the strawberry pathogen Phytophthora fragariae indicates pathogenicity is determined by transcriptional variation in three key races.</title>
        <authorList>
            <person name="Adams T.M."/>
            <person name="Armitage A.D."/>
            <person name="Sobczyk M.K."/>
            <person name="Bates H.J."/>
            <person name="Dunwell J.M."/>
            <person name="Nellist C.F."/>
            <person name="Harrison R.J."/>
        </authorList>
    </citation>
    <scope>NUCLEOTIDE SEQUENCE [LARGE SCALE GENOMIC DNA]</scope>
    <source>
        <strain evidence="8 11">A4</strain>
        <strain evidence="7 12">BC-1</strain>
        <strain evidence="6 10">NOV-27</strain>
        <strain evidence="5 13">NOV-5</strain>
        <strain evidence="2 9">NOV-9</strain>
        <strain evidence="4 15">ONT-3</strain>
        <strain evidence="3 14">SCRP245</strain>
    </source>
</reference>
<dbReference type="Proteomes" id="UP000437068">
    <property type="component" value="Unassembled WGS sequence"/>
</dbReference>
<feature type="compositionally biased region" description="Basic and acidic residues" evidence="1">
    <location>
        <begin position="158"/>
        <end position="170"/>
    </location>
</feature>
<dbReference type="EMBL" id="QXGB01000907">
    <property type="protein sequence ID" value="KAE9201415.1"/>
    <property type="molecule type" value="Genomic_DNA"/>
</dbReference>
<feature type="compositionally biased region" description="Low complexity" evidence="1">
    <location>
        <begin position="245"/>
        <end position="254"/>
    </location>
</feature>
<protein>
    <submittedName>
        <fullName evidence="5">Uncharacterized protein</fullName>
    </submittedName>
</protein>
<dbReference type="EMBL" id="QXFX01001896">
    <property type="protein sequence ID" value="KAE9083292.1"/>
    <property type="molecule type" value="Genomic_DNA"/>
</dbReference>
<dbReference type="EMBL" id="QXGE01001872">
    <property type="protein sequence ID" value="KAE9287319.1"/>
    <property type="molecule type" value="Genomic_DNA"/>
</dbReference>
<evidence type="ECO:0000313" key="7">
    <source>
        <dbReference type="EMBL" id="KAE9234418.1"/>
    </source>
</evidence>
<dbReference type="Proteomes" id="UP000440732">
    <property type="component" value="Unassembled WGS sequence"/>
</dbReference>
<dbReference type="EMBL" id="QXGF01001924">
    <property type="protein sequence ID" value="KAE8927033.1"/>
    <property type="molecule type" value="Genomic_DNA"/>
</dbReference>
<dbReference type="Proteomes" id="UP000440367">
    <property type="component" value="Unassembled WGS sequence"/>
</dbReference>